<gene>
    <name evidence="3" type="ORF">E1267_00735</name>
</gene>
<proteinExistence type="predicted"/>
<dbReference type="AlphaFoldDB" id="A0A4V2XLR6"/>
<dbReference type="Proteomes" id="UP000295157">
    <property type="component" value="Unassembled WGS sequence"/>
</dbReference>
<keyword evidence="2" id="KW-0812">Transmembrane</keyword>
<comment type="caution">
    <text evidence="3">The sequence shown here is derived from an EMBL/GenBank/DDBJ whole genome shotgun (WGS) entry which is preliminary data.</text>
</comment>
<feature type="compositionally biased region" description="Basic residues" evidence="1">
    <location>
        <begin position="1"/>
        <end position="14"/>
    </location>
</feature>
<evidence type="ECO:0000256" key="1">
    <source>
        <dbReference type="SAM" id="MobiDB-lite"/>
    </source>
</evidence>
<evidence type="ECO:0000313" key="4">
    <source>
        <dbReference type="Proteomes" id="UP000295157"/>
    </source>
</evidence>
<feature type="region of interest" description="Disordered" evidence="1">
    <location>
        <begin position="1"/>
        <end position="27"/>
    </location>
</feature>
<feature type="transmembrane region" description="Helical" evidence="2">
    <location>
        <begin position="36"/>
        <end position="57"/>
    </location>
</feature>
<keyword evidence="4" id="KW-1185">Reference proteome</keyword>
<evidence type="ECO:0000256" key="2">
    <source>
        <dbReference type="SAM" id="Phobius"/>
    </source>
</evidence>
<keyword evidence="2" id="KW-0472">Membrane</keyword>
<dbReference type="OrthoDB" id="3531733at2"/>
<keyword evidence="2" id="KW-1133">Transmembrane helix</keyword>
<dbReference type="RefSeq" id="WP_132328546.1">
    <property type="nucleotide sequence ID" value="NZ_SMJZ01000001.1"/>
</dbReference>
<evidence type="ECO:0000313" key="3">
    <source>
        <dbReference type="EMBL" id="TDC11496.1"/>
    </source>
</evidence>
<feature type="compositionally biased region" description="Low complexity" evidence="1">
    <location>
        <begin position="15"/>
        <end position="24"/>
    </location>
</feature>
<accession>A0A4V2XLR6</accession>
<sequence>MARARQNRRAKPRRAAPTPRAEQAGPAGRWTAMRTWLAGVLSAVIITAIGVVFTSWFNARGPDTVDRISGEPPIKVGHVAVDHSAQDTALREPVTDPGERAILLGNASGARADAVMARHDRAPLERADATVVLVGNRSSVRVIDIKPRVLTRAPVSDGAVLISTPAGEVDTVELSADLDEPAPRFTAAEDPGTSYFRTKQIDLKRGEKITLSLSVKGTAAYYEFDLQVTALAEDRTEQLTIEGPGGSPFRVTGTAEAYRAYYTVSPLRGWQPISRGEACVIERKIQQIKGC</sequence>
<dbReference type="EMBL" id="SMJZ01000001">
    <property type="protein sequence ID" value="TDC11496.1"/>
    <property type="molecule type" value="Genomic_DNA"/>
</dbReference>
<reference evidence="3 4" key="1">
    <citation type="submission" date="2019-02" db="EMBL/GenBank/DDBJ databases">
        <title>Draft genome sequences of novel Actinobacteria.</title>
        <authorList>
            <person name="Sahin N."/>
            <person name="Ay H."/>
            <person name="Saygin H."/>
        </authorList>
    </citation>
    <scope>NUCLEOTIDE SEQUENCE [LARGE SCALE GENOMIC DNA]</scope>
    <source>
        <strain evidence="3 4">KC201</strain>
    </source>
</reference>
<name>A0A4V2XLR6_9ACTN</name>
<organism evidence="3 4">
    <name type="scientific">Nonomuraea longispora</name>
    <dbReference type="NCBI Taxonomy" id="1848320"/>
    <lineage>
        <taxon>Bacteria</taxon>
        <taxon>Bacillati</taxon>
        <taxon>Actinomycetota</taxon>
        <taxon>Actinomycetes</taxon>
        <taxon>Streptosporangiales</taxon>
        <taxon>Streptosporangiaceae</taxon>
        <taxon>Nonomuraea</taxon>
    </lineage>
</organism>
<protein>
    <submittedName>
        <fullName evidence="3">Uncharacterized protein</fullName>
    </submittedName>
</protein>